<reference evidence="2 3" key="1">
    <citation type="journal article" date="2021" name="Plant Biotechnol. J.">
        <title>Multi-omics assisted identification of the key and species-specific regulatory components of drought-tolerant mechanisms in Gossypium stocksii.</title>
        <authorList>
            <person name="Yu D."/>
            <person name="Ke L."/>
            <person name="Zhang D."/>
            <person name="Wu Y."/>
            <person name="Sun Y."/>
            <person name="Mei J."/>
            <person name="Sun J."/>
            <person name="Sun Y."/>
        </authorList>
    </citation>
    <scope>NUCLEOTIDE SEQUENCE [LARGE SCALE GENOMIC DNA]</scope>
    <source>
        <strain evidence="3">cv. E1</strain>
        <tissue evidence="2">Leaf</tissue>
    </source>
</reference>
<organism evidence="2 3">
    <name type="scientific">Gossypium stocksii</name>
    <dbReference type="NCBI Taxonomy" id="47602"/>
    <lineage>
        <taxon>Eukaryota</taxon>
        <taxon>Viridiplantae</taxon>
        <taxon>Streptophyta</taxon>
        <taxon>Embryophyta</taxon>
        <taxon>Tracheophyta</taxon>
        <taxon>Spermatophyta</taxon>
        <taxon>Magnoliopsida</taxon>
        <taxon>eudicotyledons</taxon>
        <taxon>Gunneridae</taxon>
        <taxon>Pentapetalae</taxon>
        <taxon>rosids</taxon>
        <taxon>malvids</taxon>
        <taxon>Malvales</taxon>
        <taxon>Malvaceae</taxon>
        <taxon>Malvoideae</taxon>
        <taxon>Gossypium</taxon>
    </lineage>
</organism>
<name>A0A9D3W284_9ROSI</name>
<protein>
    <submittedName>
        <fullName evidence="2">Uncharacterized protein</fullName>
    </submittedName>
</protein>
<keyword evidence="1" id="KW-0472">Membrane</keyword>
<feature type="transmembrane region" description="Helical" evidence="1">
    <location>
        <begin position="16"/>
        <end position="40"/>
    </location>
</feature>
<keyword evidence="1" id="KW-0812">Transmembrane</keyword>
<comment type="caution">
    <text evidence="2">The sequence shown here is derived from an EMBL/GenBank/DDBJ whole genome shotgun (WGS) entry which is preliminary data.</text>
</comment>
<keyword evidence="3" id="KW-1185">Reference proteome</keyword>
<keyword evidence="1" id="KW-1133">Transmembrane helix</keyword>
<dbReference type="EMBL" id="JAIQCV010000004">
    <property type="protein sequence ID" value="KAH1107332.1"/>
    <property type="molecule type" value="Genomic_DNA"/>
</dbReference>
<dbReference type="Proteomes" id="UP000828251">
    <property type="component" value="Unassembled WGS sequence"/>
</dbReference>
<evidence type="ECO:0000256" key="1">
    <source>
        <dbReference type="SAM" id="Phobius"/>
    </source>
</evidence>
<dbReference type="AlphaFoldDB" id="A0A9D3W284"/>
<sequence>MGVVDGYASDSSLVQLLASVVVLGAGIVVPPVGDLVVGVWRMTHLDKIMNPEVFASSMAKVLRESVVGIQITAILYLTSASPR</sequence>
<evidence type="ECO:0000313" key="2">
    <source>
        <dbReference type="EMBL" id="KAH1107332.1"/>
    </source>
</evidence>
<evidence type="ECO:0000313" key="3">
    <source>
        <dbReference type="Proteomes" id="UP000828251"/>
    </source>
</evidence>
<proteinExistence type="predicted"/>
<accession>A0A9D3W284</accession>
<gene>
    <name evidence="2" type="ORF">J1N35_011100</name>
</gene>